<dbReference type="Pfam" id="PF20103">
    <property type="entry name" value="DUF6493"/>
    <property type="match status" value="1"/>
</dbReference>
<feature type="region of interest" description="Disordered" evidence="1">
    <location>
        <begin position="619"/>
        <end position="650"/>
    </location>
</feature>
<feature type="compositionally biased region" description="Pro residues" evidence="1">
    <location>
        <begin position="384"/>
        <end position="406"/>
    </location>
</feature>
<reference evidence="3 4" key="1">
    <citation type="submission" date="2020-08" db="EMBL/GenBank/DDBJ databases">
        <title>Genomic Encyclopedia of Type Strains, Phase IV (KMG-IV): sequencing the most valuable type-strain genomes for metagenomic binning, comparative biology and taxonomic classification.</title>
        <authorList>
            <person name="Goeker M."/>
        </authorList>
    </citation>
    <scope>NUCLEOTIDE SEQUENCE [LARGE SCALE GENOMIC DNA]</scope>
    <source>
        <strain evidence="3 4">DSM 44197</strain>
    </source>
</reference>
<sequence length="884" mass="94890">MATTVWGQARALLDGADVPALVAWIGGLDRSTRQDVARELPGYLRAARDPADRGRALALLVAGAGVFDDPEEAADWLARPELRPWSAVPGHADLTGPVAAVTASRPPEWRTEVAHRAAERLRATDLTWQDASLWHLAAALAGDTPPLGDGFVVNWVVWGGRPERLADDPFLDALLPRMFRVEGLGRRLVWDKPGDDRQASWADAVLGLTRSGRLDRGTVLDLCLERFQLGGRPQDLYWFVRLHDALEPTPDETAARLRAYVLLLADAPAPVAAAAFQRVRRIDEAGRLDVEPFAEAAGHLLARPERKLAGAALTWADRSARKRDRVDATLLALTAPFGSPALRDRAAKAAAKHLALASQETRRLVRDAAVVLPAELRERLTAPEPEPPAPPAPPAYRPRPLPPPLTTPAEAVALHLSGDRSWPAAERLMAALVELSFRAPDRLREAFVRALPGAGRPGTITATLNMGTPEEWVTCAVRAVLSPAHRQDGLAPLMRFHRKAAWYERSDDEPVPHRFLIWRMREIVSTIGRSPVLLATPTESGGHLDPSVLVRRLERLAAAGVEPGPADLVQALLRLPRGAAAPTSHLTSRAARAVRAWMAAGGLPDPEVTVTLTEADRPVPLLPAGAPTGERDGPRRPHRGGPPDSLTATVTLPTAVPPDMERLCSIQHDELWPRPPASFFGPHDWWPAVLPSHREIAAAHLLPHLVRWGEGDHGQGATLRGLAGADGPAGPATATALVFGLGSRSPEVRRGAVRALLVLSARNQPPPDLGTALATLVVHDQVVLGRVTDALAEVAAEGAHAHVWAAVRDALPHLLPVPGRRAPSGLTALLTLAVRTVEATGATGSLPELDALVARRGANRLTAEATRLHRALTLRTVPLDIRVS</sequence>
<evidence type="ECO:0000313" key="3">
    <source>
        <dbReference type="EMBL" id="MBA8952268.1"/>
    </source>
</evidence>
<name>A0A7W3LQ88_ACTNM</name>
<feature type="domain" description="DUF6493" evidence="2">
    <location>
        <begin position="190"/>
        <end position="303"/>
    </location>
</feature>
<dbReference type="AlphaFoldDB" id="A0A7W3LQ88"/>
<gene>
    <name evidence="3" type="ORF">HNR61_003908</name>
</gene>
<dbReference type="Proteomes" id="UP000572680">
    <property type="component" value="Unassembled WGS sequence"/>
</dbReference>
<protein>
    <recommendedName>
        <fullName evidence="2">DUF6493 domain-containing protein</fullName>
    </recommendedName>
</protein>
<organism evidence="3 4">
    <name type="scientific">Actinomadura namibiensis</name>
    <dbReference type="NCBI Taxonomy" id="182080"/>
    <lineage>
        <taxon>Bacteria</taxon>
        <taxon>Bacillati</taxon>
        <taxon>Actinomycetota</taxon>
        <taxon>Actinomycetes</taxon>
        <taxon>Streptosporangiales</taxon>
        <taxon>Thermomonosporaceae</taxon>
        <taxon>Actinomadura</taxon>
    </lineage>
</organism>
<dbReference type="RefSeq" id="WP_182844511.1">
    <property type="nucleotide sequence ID" value="NZ_BAAALP010000018.1"/>
</dbReference>
<dbReference type="EMBL" id="JACJIA010000004">
    <property type="protein sequence ID" value="MBA8952268.1"/>
    <property type="molecule type" value="Genomic_DNA"/>
</dbReference>
<accession>A0A7W3LQ88</accession>
<feature type="region of interest" description="Disordered" evidence="1">
    <location>
        <begin position="377"/>
        <end position="407"/>
    </location>
</feature>
<evidence type="ECO:0000313" key="4">
    <source>
        <dbReference type="Proteomes" id="UP000572680"/>
    </source>
</evidence>
<evidence type="ECO:0000259" key="2">
    <source>
        <dbReference type="Pfam" id="PF20103"/>
    </source>
</evidence>
<comment type="caution">
    <text evidence="3">The sequence shown here is derived from an EMBL/GenBank/DDBJ whole genome shotgun (WGS) entry which is preliminary data.</text>
</comment>
<keyword evidence="4" id="KW-1185">Reference proteome</keyword>
<proteinExistence type="predicted"/>
<evidence type="ECO:0000256" key="1">
    <source>
        <dbReference type="SAM" id="MobiDB-lite"/>
    </source>
</evidence>
<dbReference type="InterPro" id="IPR045472">
    <property type="entry name" value="DUF6493"/>
</dbReference>